<dbReference type="AlphaFoldDB" id="A0A419UWX5"/>
<dbReference type="Proteomes" id="UP000285120">
    <property type="component" value="Unassembled WGS sequence"/>
</dbReference>
<organism evidence="1 2">
    <name type="scientific">Sinobaca qinghaiensis</name>
    <dbReference type="NCBI Taxonomy" id="342944"/>
    <lineage>
        <taxon>Bacteria</taxon>
        <taxon>Bacillati</taxon>
        <taxon>Bacillota</taxon>
        <taxon>Bacilli</taxon>
        <taxon>Bacillales</taxon>
        <taxon>Sporolactobacillaceae</taxon>
        <taxon>Sinobaca</taxon>
    </lineage>
</organism>
<dbReference type="RefSeq" id="WP_120194187.1">
    <property type="nucleotide sequence ID" value="NZ_RAPK01000011.1"/>
</dbReference>
<comment type="caution">
    <text evidence="1">The sequence shown here is derived from an EMBL/GenBank/DDBJ whole genome shotgun (WGS) entry which is preliminary data.</text>
</comment>
<protein>
    <submittedName>
        <fullName evidence="1">Uncharacterized protein</fullName>
    </submittedName>
</protein>
<evidence type="ECO:0000313" key="1">
    <source>
        <dbReference type="EMBL" id="RKD69629.1"/>
    </source>
</evidence>
<accession>A0A419UWX5</accession>
<dbReference type="EMBL" id="RAPK01000011">
    <property type="protein sequence ID" value="RKD69629.1"/>
    <property type="molecule type" value="Genomic_DNA"/>
</dbReference>
<reference evidence="1 2" key="1">
    <citation type="submission" date="2018-09" db="EMBL/GenBank/DDBJ databases">
        <title>Genomic Encyclopedia of Archaeal and Bacterial Type Strains, Phase II (KMG-II): from individual species to whole genera.</title>
        <authorList>
            <person name="Goeker M."/>
        </authorList>
    </citation>
    <scope>NUCLEOTIDE SEQUENCE [LARGE SCALE GENOMIC DNA]</scope>
    <source>
        <strain evidence="1 2">DSM 17008</strain>
    </source>
</reference>
<gene>
    <name evidence="1" type="ORF">ATL39_3053</name>
</gene>
<evidence type="ECO:0000313" key="2">
    <source>
        <dbReference type="Proteomes" id="UP000285120"/>
    </source>
</evidence>
<sequence>MAAKYKSALFLENGKTKCWVIVMRYKRSIVSKKENDEEKKESSSECSACKKTSGKIMFAIQDALETHYPYELIIEEIRYTVVLHKISKKETDNQAFFIAKGHLSEAKTLTPYKVL</sequence>
<proteinExistence type="predicted"/>
<keyword evidence="2" id="KW-1185">Reference proteome</keyword>
<name>A0A419UWX5_9BACL</name>